<comment type="subunit">
    <text evidence="9">Binds MBD1. Binds SSBP1.</text>
</comment>
<dbReference type="EnsemblMetazoa" id="XM_781395">
    <property type="protein sequence ID" value="XP_786488"/>
    <property type="gene ID" value="LOC581391"/>
</dbReference>
<dbReference type="PANTHER" id="PTHR10429">
    <property type="entry name" value="DNA-3-METHYLADENINE GLYCOSYLASE"/>
    <property type="match status" value="1"/>
</dbReference>
<dbReference type="InterPro" id="IPR036995">
    <property type="entry name" value="MPG_sf"/>
</dbReference>
<accession>A0A7M7REH0</accession>
<evidence type="ECO:0000313" key="15">
    <source>
        <dbReference type="EnsemblMetazoa" id="XP_786488"/>
    </source>
</evidence>
<dbReference type="InterPro" id="IPR003180">
    <property type="entry name" value="MPG"/>
</dbReference>
<evidence type="ECO:0000256" key="11">
    <source>
        <dbReference type="ARBA" id="ARBA00076879"/>
    </source>
</evidence>
<keyword evidence="6" id="KW-0378">Hydrolase</keyword>
<comment type="function">
    <text evidence="2">Hydrolysis of the deoxyribose N-glycosidic bond to excise 3-methyladenine, and 7-methylguanine from the damaged DNA polymer formed by alkylation lesions.</text>
</comment>
<dbReference type="GO" id="GO:0003905">
    <property type="term" value="F:alkylbase DNA N-glycosylase activity"/>
    <property type="evidence" value="ECO:0000318"/>
    <property type="project" value="GO_Central"/>
</dbReference>
<evidence type="ECO:0000256" key="3">
    <source>
        <dbReference type="ARBA" id="ARBA00009232"/>
    </source>
</evidence>
<dbReference type="CTD" id="4350"/>
<dbReference type="GO" id="GO:0006284">
    <property type="term" value="P:base-excision repair"/>
    <property type="evidence" value="ECO:0000318"/>
    <property type="project" value="GO_Central"/>
</dbReference>
<sequence>METSTQQKNVANRTKRAALKRNASGDGDDIPVKSPYFKDLSQSEPSETDVPDAVQIPAAQSQLADKMPSAGPRLGPSFFQQPCTQLARQLLGQVLVRVIGDQRLIGRIVETEAYLGVEDSACHTYMGRKSVANKSMFLSPGHAYVYMTYGMYHCINITSQGEGQAVLIRGLFPLEGKYTMATLRQKASKKSNRTFKTKDLCNGPGKLCLSLDIDRQLDGIDLTQSDSSMWVESGDHISDGDIVSCPRIGIDSATKEWVQKPLRFYVKGNSCVSKRNKAREAEMNYST</sequence>
<proteinExistence type="inferred from homology"/>
<dbReference type="FunFam" id="3.10.300.10:FF:000001">
    <property type="entry name" value="Putative 3-methyladenine DNA glycosylase"/>
    <property type="match status" value="1"/>
</dbReference>
<evidence type="ECO:0000256" key="1">
    <source>
        <dbReference type="ARBA" id="ARBA00000086"/>
    </source>
</evidence>
<comment type="catalytic activity">
    <reaction evidence="1">
        <text>Hydrolysis of alkylated DNA, releasing 3-methyladenine, 3-methylguanine, 7-methylguanine and 7-methyladenine.</text>
        <dbReference type="EC" id="3.2.2.21"/>
    </reaction>
</comment>
<evidence type="ECO:0000256" key="6">
    <source>
        <dbReference type="ARBA" id="ARBA00022801"/>
    </source>
</evidence>
<evidence type="ECO:0000256" key="4">
    <source>
        <dbReference type="ARBA" id="ARBA00012000"/>
    </source>
</evidence>
<keyword evidence="5" id="KW-0227">DNA damage</keyword>
<organism evidence="15 16">
    <name type="scientific">Strongylocentrotus purpuratus</name>
    <name type="common">Purple sea urchin</name>
    <dbReference type="NCBI Taxonomy" id="7668"/>
    <lineage>
        <taxon>Eukaryota</taxon>
        <taxon>Metazoa</taxon>
        <taxon>Echinodermata</taxon>
        <taxon>Eleutherozoa</taxon>
        <taxon>Echinozoa</taxon>
        <taxon>Echinoidea</taxon>
        <taxon>Euechinoidea</taxon>
        <taxon>Echinacea</taxon>
        <taxon>Camarodonta</taxon>
        <taxon>Echinidea</taxon>
        <taxon>Strongylocentrotidae</taxon>
        <taxon>Strongylocentrotus</taxon>
    </lineage>
</organism>
<feature type="compositionally biased region" description="Polar residues" evidence="14">
    <location>
        <begin position="1"/>
        <end position="12"/>
    </location>
</feature>
<evidence type="ECO:0000256" key="10">
    <source>
        <dbReference type="ARBA" id="ARBA00068926"/>
    </source>
</evidence>
<dbReference type="HAMAP" id="MF_00527">
    <property type="entry name" value="3MGH"/>
    <property type="match status" value="1"/>
</dbReference>
<evidence type="ECO:0000256" key="14">
    <source>
        <dbReference type="SAM" id="MobiDB-lite"/>
    </source>
</evidence>
<evidence type="ECO:0000256" key="9">
    <source>
        <dbReference type="ARBA" id="ARBA00066187"/>
    </source>
</evidence>
<keyword evidence="7" id="KW-0234">DNA repair</keyword>
<dbReference type="OrthoDB" id="6353017at2759"/>
<reference evidence="15" key="2">
    <citation type="submission" date="2021-01" db="UniProtKB">
        <authorList>
            <consortium name="EnsemblMetazoa"/>
        </authorList>
    </citation>
    <scope>IDENTIFICATION</scope>
</reference>
<keyword evidence="16" id="KW-1185">Reference proteome</keyword>
<dbReference type="AlphaFoldDB" id="A0A7M7REH0"/>
<reference evidence="16" key="1">
    <citation type="submission" date="2015-02" db="EMBL/GenBank/DDBJ databases">
        <title>Genome sequencing for Strongylocentrotus purpuratus.</title>
        <authorList>
            <person name="Murali S."/>
            <person name="Liu Y."/>
            <person name="Vee V."/>
            <person name="English A."/>
            <person name="Wang M."/>
            <person name="Skinner E."/>
            <person name="Han Y."/>
            <person name="Muzny D.M."/>
            <person name="Worley K.C."/>
            <person name="Gibbs R.A."/>
        </authorList>
    </citation>
    <scope>NUCLEOTIDE SEQUENCE</scope>
</reference>
<comment type="similarity">
    <text evidence="3">Belongs to the DNA glycosylase MPG family.</text>
</comment>
<evidence type="ECO:0000256" key="12">
    <source>
        <dbReference type="ARBA" id="ARBA00078171"/>
    </source>
</evidence>
<dbReference type="PANTHER" id="PTHR10429:SF0">
    <property type="entry name" value="DNA-3-METHYLADENINE GLYCOSYLASE"/>
    <property type="match status" value="1"/>
</dbReference>
<dbReference type="NCBIfam" id="TIGR00567">
    <property type="entry name" value="3mg"/>
    <property type="match status" value="1"/>
</dbReference>
<dbReference type="SUPFAM" id="SSF50486">
    <property type="entry name" value="FMT C-terminal domain-like"/>
    <property type="match status" value="1"/>
</dbReference>
<dbReference type="InParanoid" id="A0A7M7REH0"/>
<dbReference type="OMA" id="LPWRWYL"/>
<evidence type="ECO:0000256" key="7">
    <source>
        <dbReference type="ARBA" id="ARBA00023204"/>
    </source>
</evidence>
<dbReference type="InterPro" id="IPR011034">
    <property type="entry name" value="Formyl_transferase-like_C_sf"/>
</dbReference>
<evidence type="ECO:0000313" key="16">
    <source>
        <dbReference type="Proteomes" id="UP000007110"/>
    </source>
</evidence>
<dbReference type="Proteomes" id="UP000007110">
    <property type="component" value="Unassembled WGS sequence"/>
</dbReference>
<dbReference type="Pfam" id="PF02245">
    <property type="entry name" value="Pur_DNA_glyco"/>
    <property type="match status" value="1"/>
</dbReference>
<dbReference type="GO" id="GO:0003677">
    <property type="term" value="F:DNA binding"/>
    <property type="evidence" value="ECO:0007669"/>
    <property type="project" value="InterPro"/>
</dbReference>
<evidence type="ECO:0000256" key="13">
    <source>
        <dbReference type="ARBA" id="ARBA00082988"/>
    </source>
</evidence>
<dbReference type="CDD" id="cd00540">
    <property type="entry name" value="AAG"/>
    <property type="match status" value="1"/>
</dbReference>
<dbReference type="Gene3D" id="3.10.300.10">
    <property type="entry name" value="Methylpurine-DNA glycosylase (MPG)"/>
    <property type="match status" value="1"/>
</dbReference>
<feature type="region of interest" description="Disordered" evidence="14">
    <location>
        <begin position="1"/>
        <end position="51"/>
    </location>
</feature>
<dbReference type="RefSeq" id="XP_786488.3">
    <property type="nucleotide sequence ID" value="XM_781395.4"/>
</dbReference>
<evidence type="ECO:0000256" key="8">
    <source>
        <dbReference type="ARBA" id="ARBA00033426"/>
    </source>
</evidence>
<dbReference type="EC" id="3.2.2.21" evidence="4"/>
<name>A0A7M7REH0_STRPU</name>
<protein>
    <recommendedName>
        <fullName evidence="10">DNA-3-methyladenine glycosylase</fullName>
        <ecNumber evidence="4">3.2.2.21</ecNumber>
    </recommendedName>
    <alternativeName>
        <fullName evidence="11">3-alkyladenine DNA glycosylase</fullName>
    </alternativeName>
    <alternativeName>
        <fullName evidence="8">3-methyladenine DNA glycosidase</fullName>
    </alternativeName>
    <alternativeName>
        <fullName evidence="13">ADPG</fullName>
    </alternativeName>
    <alternativeName>
        <fullName evidence="12">N-methylpurine-DNA glycosylase</fullName>
    </alternativeName>
</protein>
<dbReference type="KEGG" id="spu:581391"/>
<evidence type="ECO:0000256" key="2">
    <source>
        <dbReference type="ARBA" id="ARBA00002421"/>
    </source>
</evidence>
<dbReference type="GeneID" id="581391"/>
<evidence type="ECO:0000256" key="5">
    <source>
        <dbReference type="ARBA" id="ARBA00022763"/>
    </source>
</evidence>